<protein>
    <submittedName>
        <fullName evidence="1">Uncharacterized protein</fullName>
    </submittedName>
</protein>
<gene>
    <name evidence="1" type="ORF">AFERRI_400343</name>
</gene>
<reference evidence="1" key="1">
    <citation type="submission" date="2014-03" db="EMBL/GenBank/DDBJ databases">
        <authorList>
            <person name="Genoscope - CEA"/>
        </authorList>
    </citation>
    <scope>NUCLEOTIDE SEQUENCE [LARGE SCALE GENOMIC DNA]</scope>
    <source>
        <strain evidence="1">CF27</strain>
    </source>
</reference>
<comment type="caution">
    <text evidence="1">The sequence shown here is derived from an EMBL/GenBank/DDBJ whole genome shotgun (WGS) entry which is preliminary data.</text>
</comment>
<dbReference type="AlphaFoldDB" id="A0A060UPN2"/>
<proteinExistence type="predicted"/>
<organism evidence="1">
    <name type="scientific">Acidithiobacillus ferrivorans</name>
    <dbReference type="NCBI Taxonomy" id="160808"/>
    <lineage>
        <taxon>Bacteria</taxon>
        <taxon>Pseudomonadati</taxon>
        <taxon>Pseudomonadota</taxon>
        <taxon>Acidithiobacillia</taxon>
        <taxon>Acidithiobacillales</taxon>
        <taxon>Acidithiobacillaceae</taxon>
        <taxon>Acidithiobacillus</taxon>
    </lineage>
</organism>
<accession>A0A060UPN2</accession>
<reference evidence="1" key="2">
    <citation type="submission" date="2014-07" db="EMBL/GenBank/DDBJ databases">
        <title>Initial genome analysis of the psychrotolerant acidophile Acidithiobacillus ferrivorans CF27: insights into iron and sulfur oxidation pathways and into biofilm formation.</title>
        <authorList>
            <person name="Talla E."/>
            <person name="Hedrich S."/>
            <person name="Mangenot S."/>
            <person name="Ji B."/>
            <person name="Johnson D.B."/>
            <person name="Barbe V."/>
            <person name="Bonnefoy V."/>
        </authorList>
    </citation>
    <scope>NUCLEOTIDE SEQUENCE [LARGE SCALE GENOMIC DNA]</scope>
    <source>
        <strain evidence="1">CF27</strain>
    </source>
</reference>
<sequence length="85" mass="9355">MGTAKKRPLPAKGWTCGYRDGSPEGRAFQMPDWTYRFVADADAAEIAADLRRSTGTEPPTLAVRGRMIRLAKARKKVRDGGHGRP</sequence>
<dbReference type="EMBL" id="CCCS020000035">
    <property type="protein sequence ID" value="CDQ10562.1"/>
    <property type="molecule type" value="Genomic_DNA"/>
</dbReference>
<name>A0A060UPN2_9PROT</name>
<evidence type="ECO:0000313" key="1">
    <source>
        <dbReference type="EMBL" id="CDQ10562.1"/>
    </source>
</evidence>